<dbReference type="GO" id="GO:0016787">
    <property type="term" value="F:hydrolase activity"/>
    <property type="evidence" value="ECO:0007669"/>
    <property type="project" value="UniProtKB-KW"/>
</dbReference>
<dbReference type="PANTHER" id="PTHR43283">
    <property type="entry name" value="BETA-LACTAMASE-RELATED"/>
    <property type="match status" value="1"/>
</dbReference>
<dbReference type="PANTHER" id="PTHR43283:SF7">
    <property type="entry name" value="BETA-LACTAMASE-RELATED DOMAIN-CONTAINING PROTEIN"/>
    <property type="match status" value="1"/>
</dbReference>
<dbReference type="SUPFAM" id="SSF56601">
    <property type="entry name" value="beta-lactamase/transpeptidase-like"/>
    <property type="match status" value="1"/>
</dbReference>
<reference evidence="1" key="1">
    <citation type="submission" date="2023-08" db="EMBL/GenBank/DDBJ databases">
        <authorList>
            <person name="Messyasz A."/>
            <person name="Mannisto M.K."/>
            <person name="Kerkhof L.J."/>
            <person name="Haggblom M."/>
        </authorList>
    </citation>
    <scope>NUCLEOTIDE SEQUENCE</scope>
    <source>
        <strain evidence="1">M8UP39</strain>
    </source>
</reference>
<dbReference type="InterPro" id="IPR050789">
    <property type="entry name" value="Diverse_Enzym_Activities"/>
</dbReference>
<accession>A0AAU7Z725</accession>
<reference evidence="1" key="2">
    <citation type="journal article" date="2024" name="Environ. Microbiol.">
        <title>Genome analysis and description of Tunturibacter gen. nov. expands the diversity of Terriglobia in tundra soils.</title>
        <authorList>
            <person name="Messyasz A."/>
            <person name="Mannisto M.K."/>
            <person name="Kerkhof L.J."/>
            <person name="Haggblom M.M."/>
        </authorList>
    </citation>
    <scope>NUCLEOTIDE SEQUENCE</scope>
    <source>
        <strain evidence="1">M8UP39</strain>
    </source>
</reference>
<evidence type="ECO:0000313" key="1">
    <source>
        <dbReference type="EMBL" id="XCB24722.1"/>
    </source>
</evidence>
<name>A0AAU7Z725_9BACT</name>
<organism evidence="1">
    <name type="scientific">Tunturiibacter gelidiferens</name>
    <dbReference type="NCBI Taxonomy" id="3069689"/>
    <lineage>
        <taxon>Bacteria</taxon>
        <taxon>Pseudomonadati</taxon>
        <taxon>Acidobacteriota</taxon>
        <taxon>Terriglobia</taxon>
        <taxon>Terriglobales</taxon>
        <taxon>Acidobacteriaceae</taxon>
        <taxon>Tunturiibacter</taxon>
    </lineage>
</organism>
<dbReference type="EMBL" id="CP132938">
    <property type="protein sequence ID" value="XCB24722.1"/>
    <property type="molecule type" value="Genomic_DNA"/>
</dbReference>
<dbReference type="AlphaFoldDB" id="A0AAU7Z725"/>
<gene>
    <name evidence="1" type="ORF">RBB81_13320</name>
</gene>
<proteinExistence type="predicted"/>
<keyword evidence="1" id="KW-0378">Hydrolase</keyword>
<dbReference type="KEGG" id="tgi:RBB81_13320"/>
<protein>
    <submittedName>
        <fullName evidence="1">Serine hydrolase</fullName>
    </submittedName>
</protein>
<dbReference type="Gene3D" id="3.40.710.10">
    <property type="entry name" value="DD-peptidase/beta-lactamase superfamily"/>
    <property type="match status" value="1"/>
</dbReference>
<dbReference type="RefSeq" id="WP_353073933.1">
    <property type="nucleotide sequence ID" value="NZ_CP132938.1"/>
</dbReference>
<dbReference type="InterPro" id="IPR012338">
    <property type="entry name" value="Beta-lactam/transpept-like"/>
</dbReference>
<sequence>MQDDLAKPLGMQDFVLGQQKKNYAPESVPPEFAMYLSTRDMARLGLLMLDCGQWNGETVISCDWARYSTYVATQFRDINPTGFRNYGEPERWGYGLLWWVWDEQMFLGNAYIGFMQGAYTAAGTGGTYITVLPANGMVVVHQVDIDKNYRAYVSPSSYMAMLSMLANSWCGDECK</sequence>